<keyword evidence="2" id="KW-1185">Reference proteome</keyword>
<reference evidence="1 2" key="1">
    <citation type="submission" date="2014-04" db="EMBL/GenBank/DDBJ databases">
        <authorList>
            <consortium name="DOE Joint Genome Institute"/>
            <person name="Kuo A."/>
            <person name="Kohler A."/>
            <person name="Jargeat P."/>
            <person name="Nagy L.G."/>
            <person name="Floudas D."/>
            <person name="Copeland A."/>
            <person name="Barry K.W."/>
            <person name="Cichocki N."/>
            <person name="Veneault-Fourrey C."/>
            <person name="LaButti K."/>
            <person name="Lindquist E.A."/>
            <person name="Lipzen A."/>
            <person name="Lundell T."/>
            <person name="Morin E."/>
            <person name="Murat C."/>
            <person name="Sun H."/>
            <person name="Tunlid A."/>
            <person name="Henrissat B."/>
            <person name="Grigoriev I.V."/>
            <person name="Hibbett D.S."/>
            <person name="Martin F."/>
            <person name="Nordberg H.P."/>
            <person name="Cantor M.N."/>
            <person name="Hua S.X."/>
        </authorList>
    </citation>
    <scope>NUCLEOTIDE SEQUENCE [LARGE SCALE GENOMIC DNA]</scope>
    <source>
        <strain evidence="1 2">Ve08.2h10</strain>
    </source>
</reference>
<evidence type="ECO:0000313" key="2">
    <source>
        <dbReference type="Proteomes" id="UP000054538"/>
    </source>
</evidence>
<reference evidence="2" key="2">
    <citation type="submission" date="2015-01" db="EMBL/GenBank/DDBJ databases">
        <title>Evolutionary Origins and Diversification of the Mycorrhizal Mutualists.</title>
        <authorList>
            <consortium name="DOE Joint Genome Institute"/>
            <consortium name="Mycorrhizal Genomics Consortium"/>
            <person name="Kohler A."/>
            <person name="Kuo A."/>
            <person name="Nagy L.G."/>
            <person name="Floudas D."/>
            <person name="Copeland A."/>
            <person name="Barry K.W."/>
            <person name="Cichocki N."/>
            <person name="Veneault-Fourrey C."/>
            <person name="LaButti K."/>
            <person name="Lindquist E.A."/>
            <person name="Lipzen A."/>
            <person name="Lundell T."/>
            <person name="Morin E."/>
            <person name="Murat C."/>
            <person name="Riley R."/>
            <person name="Ohm R."/>
            <person name="Sun H."/>
            <person name="Tunlid A."/>
            <person name="Henrissat B."/>
            <person name="Grigoriev I.V."/>
            <person name="Hibbett D.S."/>
            <person name="Martin F."/>
        </authorList>
    </citation>
    <scope>NUCLEOTIDE SEQUENCE [LARGE SCALE GENOMIC DNA]</scope>
    <source>
        <strain evidence="2">Ve08.2h10</strain>
    </source>
</reference>
<dbReference type="Proteomes" id="UP000054538">
    <property type="component" value="Unassembled WGS sequence"/>
</dbReference>
<dbReference type="EMBL" id="KN825920">
    <property type="protein sequence ID" value="KIK80843.1"/>
    <property type="molecule type" value="Genomic_DNA"/>
</dbReference>
<name>A0A0D0CYX7_9AGAM</name>
<accession>A0A0D0CYX7</accession>
<dbReference type="InParanoid" id="A0A0D0CYX7"/>
<dbReference type="AlphaFoldDB" id="A0A0D0CYX7"/>
<dbReference type="HOGENOM" id="CLU_2427686_0_0_1"/>
<protein>
    <submittedName>
        <fullName evidence="1">Unplaced genomic scaffold scaffold_1098, whole genome shotgun sequence</fullName>
    </submittedName>
</protein>
<gene>
    <name evidence="1" type="ORF">PAXRUDRAFT_216098</name>
</gene>
<proteinExistence type="predicted"/>
<sequence length="91" mass="10603">MMREPIAILALRIGRLYNCPVREFMALRTASSSDPLKVTLQTHSWSFQRPMRHLPPRSNRLWTLLLGLSKIERETTQKGIRCDLNLKLPEC</sequence>
<evidence type="ECO:0000313" key="1">
    <source>
        <dbReference type="EMBL" id="KIK80843.1"/>
    </source>
</evidence>
<organism evidence="1 2">
    <name type="scientific">Paxillus rubicundulus Ve08.2h10</name>
    <dbReference type="NCBI Taxonomy" id="930991"/>
    <lineage>
        <taxon>Eukaryota</taxon>
        <taxon>Fungi</taxon>
        <taxon>Dikarya</taxon>
        <taxon>Basidiomycota</taxon>
        <taxon>Agaricomycotina</taxon>
        <taxon>Agaricomycetes</taxon>
        <taxon>Agaricomycetidae</taxon>
        <taxon>Boletales</taxon>
        <taxon>Paxilineae</taxon>
        <taxon>Paxillaceae</taxon>
        <taxon>Paxillus</taxon>
    </lineage>
</organism>